<gene>
    <name evidence="2" type="ORF">MNB_SM-6-1072</name>
</gene>
<dbReference type="Gene3D" id="1.25.40.10">
    <property type="entry name" value="Tetratricopeptide repeat domain"/>
    <property type="match status" value="1"/>
</dbReference>
<dbReference type="EMBL" id="FPHK01000127">
    <property type="protein sequence ID" value="SFV68905.1"/>
    <property type="molecule type" value="Genomic_DNA"/>
</dbReference>
<evidence type="ECO:0000256" key="1">
    <source>
        <dbReference type="SAM" id="MobiDB-lite"/>
    </source>
</evidence>
<reference evidence="2" key="1">
    <citation type="submission" date="2016-10" db="EMBL/GenBank/DDBJ databases">
        <authorList>
            <person name="de Groot N.N."/>
        </authorList>
    </citation>
    <scope>NUCLEOTIDE SEQUENCE</scope>
</reference>
<dbReference type="SUPFAM" id="SSF48452">
    <property type="entry name" value="TPR-like"/>
    <property type="match status" value="1"/>
</dbReference>
<feature type="region of interest" description="Disordered" evidence="1">
    <location>
        <begin position="1"/>
        <end position="40"/>
    </location>
</feature>
<dbReference type="Pfam" id="PF12895">
    <property type="entry name" value="ANAPC3"/>
    <property type="match status" value="1"/>
</dbReference>
<name>A0A1W1CT50_9ZZZZ</name>
<dbReference type="AlphaFoldDB" id="A0A1W1CT50"/>
<accession>A0A1W1CT50</accession>
<proteinExistence type="predicted"/>
<feature type="compositionally biased region" description="Low complexity" evidence="1">
    <location>
        <begin position="24"/>
        <end position="38"/>
    </location>
</feature>
<organism evidence="2">
    <name type="scientific">hydrothermal vent metagenome</name>
    <dbReference type="NCBI Taxonomy" id="652676"/>
    <lineage>
        <taxon>unclassified sequences</taxon>
        <taxon>metagenomes</taxon>
        <taxon>ecological metagenomes</taxon>
    </lineage>
</organism>
<evidence type="ECO:0000313" key="2">
    <source>
        <dbReference type="EMBL" id="SFV68905.1"/>
    </source>
</evidence>
<protein>
    <submittedName>
        <fullName evidence="2">Transformation system protein</fullName>
    </submittedName>
</protein>
<sequence length="260" mass="30735">MAEKALAPKVLPEKEELPKKQKNVVKQQSKQQQSKQQQLPKTTMLKEKQCYALQFFVSRKSKPRYIYRNKKKLTQLGFDCFIHEGSELLHLICNQTRNYHDFLNSKRLAKKYNLQFVSQKRICSDAKKESVKQKRKSIPALTAKSIPKQQEKIASKNTFVLQSKKYDLNRLKQLFNERKNYNLALKIAQKYYAMQDYTQAIKWAKKANSINKTDDASWIIYAKSLYAKKEYKKAKKILQIYTKFENSSQVDKLLSDWSEK</sequence>
<dbReference type="InterPro" id="IPR011990">
    <property type="entry name" value="TPR-like_helical_dom_sf"/>
</dbReference>